<name>A0ABV9YNQ1_9PSEU</name>
<dbReference type="InterPro" id="IPR013024">
    <property type="entry name" value="GGCT-like"/>
</dbReference>
<accession>A0ABV9YNQ1</accession>
<dbReference type="Proteomes" id="UP001595947">
    <property type="component" value="Unassembled WGS sequence"/>
</dbReference>
<proteinExistence type="predicted"/>
<dbReference type="EMBL" id="JBHSIV010000021">
    <property type="protein sequence ID" value="MFC5064283.1"/>
    <property type="molecule type" value="Genomic_DNA"/>
</dbReference>
<evidence type="ECO:0000313" key="3">
    <source>
        <dbReference type="Proteomes" id="UP001595947"/>
    </source>
</evidence>
<sequence>MPDYSFVHDDAATRRLLPDEEAGGGWRVDGFSIDAWLARRGAVPLAGRVPVLAYGSNACPSKITWLRTELGLPDPVVALRVAVRGVAAVWAAGRRARDDARPATLSVSTAAMLTLDVTIGARTTVPEQHHVWLATPEQVAVLDRCEGRGERYDLARLDAATVHDERGVRLDPVLGYWPAAPLRAPLLVDGAPVRLTDLGQAAARDLVGEPAAVPPGAATPLPGRGCADPRSWPDRVFVYGTLQPGASAWWRLAPHATGSRPAVATGRVYDTGYGYPALVRGAGTVPGHLVTLADPAAAMPALDAYEGPDYRRERVVVYREENTAERRGDGSATAASTGELAWAWIWGSPPSAAWSRVTGSWAGS</sequence>
<dbReference type="SUPFAM" id="SSF110857">
    <property type="entry name" value="Gamma-glutamyl cyclotransferase-like"/>
    <property type="match status" value="1"/>
</dbReference>
<keyword evidence="3" id="KW-1185">Reference proteome</keyword>
<feature type="domain" description="Gamma-glutamylcyclotransferase AIG2-like" evidence="1">
    <location>
        <begin position="236"/>
        <end position="352"/>
    </location>
</feature>
<dbReference type="RefSeq" id="WP_378037628.1">
    <property type="nucleotide sequence ID" value="NZ_JBHSIV010000021.1"/>
</dbReference>
<reference evidence="3" key="1">
    <citation type="journal article" date="2019" name="Int. J. Syst. Evol. Microbiol.">
        <title>The Global Catalogue of Microorganisms (GCM) 10K type strain sequencing project: providing services to taxonomists for standard genome sequencing and annotation.</title>
        <authorList>
            <consortium name="The Broad Institute Genomics Platform"/>
            <consortium name="The Broad Institute Genome Sequencing Center for Infectious Disease"/>
            <person name="Wu L."/>
            <person name="Ma J."/>
        </authorList>
    </citation>
    <scope>NUCLEOTIDE SEQUENCE [LARGE SCALE GENOMIC DNA]</scope>
    <source>
        <strain evidence="3">CGMCC 4.7093</strain>
    </source>
</reference>
<protein>
    <submittedName>
        <fullName evidence="2">Gamma-glutamylcyclotransferase</fullName>
    </submittedName>
</protein>
<dbReference type="Gene3D" id="3.10.490.10">
    <property type="entry name" value="Gamma-glutamyl cyclotransferase-like"/>
    <property type="match status" value="1"/>
</dbReference>
<evidence type="ECO:0000313" key="2">
    <source>
        <dbReference type="EMBL" id="MFC5064283.1"/>
    </source>
</evidence>
<dbReference type="CDD" id="cd06661">
    <property type="entry name" value="GGCT_like"/>
    <property type="match status" value="1"/>
</dbReference>
<dbReference type="InterPro" id="IPR009288">
    <property type="entry name" value="AIG2-like_dom"/>
</dbReference>
<dbReference type="InterPro" id="IPR036568">
    <property type="entry name" value="GGCT-like_sf"/>
</dbReference>
<dbReference type="Pfam" id="PF06094">
    <property type="entry name" value="GGACT"/>
    <property type="match status" value="1"/>
</dbReference>
<comment type="caution">
    <text evidence="2">The sequence shown here is derived from an EMBL/GenBank/DDBJ whole genome shotgun (WGS) entry which is preliminary data.</text>
</comment>
<evidence type="ECO:0000259" key="1">
    <source>
        <dbReference type="Pfam" id="PF06094"/>
    </source>
</evidence>
<gene>
    <name evidence="2" type="ORF">ACFPBZ_18815</name>
</gene>
<organism evidence="2 3">
    <name type="scientific">Actinomycetospora atypica</name>
    <dbReference type="NCBI Taxonomy" id="1290095"/>
    <lineage>
        <taxon>Bacteria</taxon>
        <taxon>Bacillati</taxon>
        <taxon>Actinomycetota</taxon>
        <taxon>Actinomycetes</taxon>
        <taxon>Pseudonocardiales</taxon>
        <taxon>Pseudonocardiaceae</taxon>
        <taxon>Actinomycetospora</taxon>
    </lineage>
</organism>